<evidence type="ECO:0000256" key="13">
    <source>
        <dbReference type="ARBA" id="ARBA00022989"/>
    </source>
</evidence>
<keyword evidence="21" id="KW-1185">Reference proteome</keyword>
<accession>A0A3M8DV91</accession>
<dbReference type="UniPathway" id="UPA00557">
    <property type="reaction ID" value="UER00614"/>
</dbReference>
<sequence length="266" mass="29002">MKQRIITGGIGGIIFLSLVYAGEEWYSLLIVLLASIGLYEFLRMAGLRLFSFAGLVGYVLMMSLIWPSLYFSNLVPIGTGGSTSLLLPALFLLLFYTVVRKNQFQIEHAALTLVGALYIGFGFTYIAATRNFSPDGFYLTMLVLLGIWATDSGAYFVGRAIGKTKLWPSISPNKTVEGALGGLILGFVVIVGIDLWFAVLPLSKAILIGFVTGIAGQFGDLVESAIKRHYDVKDSGHIFPGHGGVMDRVDSWIVVFPILHFLHLLS</sequence>
<reference evidence="20 21" key="1">
    <citation type="submission" date="2018-10" db="EMBL/GenBank/DDBJ databases">
        <title>Phylogenomics of Brevibacillus.</title>
        <authorList>
            <person name="Dunlap C."/>
        </authorList>
    </citation>
    <scope>NUCLEOTIDE SEQUENCE [LARGE SCALE GENOMIC DNA]</scope>
    <source>
        <strain evidence="20 21">JCM 15716</strain>
    </source>
</reference>
<dbReference type="OrthoDB" id="9799199at2"/>
<evidence type="ECO:0000256" key="16">
    <source>
        <dbReference type="ARBA" id="ARBA00023209"/>
    </source>
</evidence>
<comment type="similarity">
    <text evidence="5 18">Belongs to the CDS family.</text>
</comment>
<dbReference type="GO" id="GO:0016024">
    <property type="term" value="P:CDP-diacylglycerol biosynthetic process"/>
    <property type="evidence" value="ECO:0007669"/>
    <property type="project" value="UniProtKB-UniPathway"/>
</dbReference>
<comment type="subcellular location">
    <subcellularLocation>
        <location evidence="2">Cell membrane</location>
        <topology evidence="2">Multi-pass membrane protein</topology>
    </subcellularLocation>
</comment>
<evidence type="ECO:0000256" key="14">
    <source>
        <dbReference type="ARBA" id="ARBA00023098"/>
    </source>
</evidence>
<gene>
    <name evidence="20" type="ORF">EDM56_03585</name>
</gene>
<dbReference type="InterPro" id="IPR000374">
    <property type="entry name" value="PC_trans"/>
</dbReference>
<evidence type="ECO:0000256" key="10">
    <source>
        <dbReference type="ARBA" id="ARBA00022679"/>
    </source>
</evidence>
<dbReference type="PROSITE" id="PS01315">
    <property type="entry name" value="CDS"/>
    <property type="match status" value="1"/>
</dbReference>
<evidence type="ECO:0000256" key="12">
    <source>
        <dbReference type="ARBA" id="ARBA00022695"/>
    </source>
</evidence>
<keyword evidence="11 18" id="KW-0812">Transmembrane</keyword>
<evidence type="ECO:0000256" key="9">
    <source>
        <dbReference type="ARBA" id="ARBA00022516"/>
    </source>
</evidence>
<keyword evidence="13 19" id="KW-1133">Transmembrane helix</keyword>
<comment type="catalytic activity">
    <reaction evidence="1 18">
        <text>a 1,2-diacyl-sn-glycero-3-phosphate + CTP + H(+) = a CDP-1,2-diacyl-sn-glycerol + diphosphate</text>
        <dbReference type="Rhea" id="RHEA:16229"/>
        <dbReference type="ChEBI" id="CHEBI:15378"/>
        <dbReference type="ChEBI" id="CHEBI:33019"/>
        <dbReference type="ChEBI" id="CHEBI:37563"/>
        <dbReference type="ChEBI" id="CHEBI:58332"/>
        <dbReference type="ChEBI" id="CHEBI:58608"/>
        <dbReference type="EC" id="2.7.7.41"/>
    </reaction>
</comment>
<evidence type="ECO:0000313" key="21">
    <source>
        <dbReference type="Proteomes" id="UP000271031"/>
    </source>
</evidence>
<keyword evidence="15 19" id="KW-0472">Membrane</keyword>
<dbReference type="PANTHER" id="PTHR46382">
    <property type="entry name" value="PHOSPHATIDATE CYTIDYLYLTRANSFERASE"/>
    <property type="match status" value="1"/>
</dbReference>
<dbReference type="EMBL" id="RHHQ01000004">
    <property type="protein sequence ID" value="RNB91844.1"/>
    <property type="molecule type" value="Genomic_DNA"/>
</dbReference>
<feature type="transmembrane region" description="Helical" evidence="19">
    <location>
        <begin position="136"/>
        <end position="157"/>
    </location>
</feature>
<feature type="transmembrane region" description="Helical" evidence="19">
    <location>
        <begin position="77"/>
        <end position="98"/>
    </location>
</feature>
<dbReference type="PANTHER" id="PTHR46382:SF1">
    <property type="entry name" value="PHOSPHATIDATE CYTIDYLYLTRANSFERASE"/>
    <property type="match status" value="1"/>
</dbReference>
<feature type="transmembrane region" description="Helical" evidence="19">
    <location>
        <begin position="178"/>
        <end position="199"/>
    </location>
</feature>
<organism evidence="20 21">
    <name type="scientific">Brevibacillus fluminis</name>
    <dbReference type="NCBI Taxonomy" id="511487"/>
    <lineage>
        <taxon>Bacteria</taxon>
        <taxon>Bacillati</taxon>
        <taxon>Bacillota</taxon>
        <taxon>Bacilli</taxon>
        <taxon>Bacillales</taxon>
        <taxon>Paenibacillaceae</taxon>
        <taxon>Brevibacillus</taxon>
    </lineage>
</organism>
<evidence type="ECO:0000256" key="18">
    <source>
        <dbReference type="RuleBase" id="RU003938"/>
    </source>
</evidence>
<evidence type="ECO:0000256" key="1">
    <source>
        <dbReference type="ARBA" id="ARBA00001698"/>
    </source>
</evidence>
<feature type="transmembrane region" description="Helical" evidence="19">
    <location>
        <begin position="110"/>
        <end position="130"/>
    </location>
</feature>
<dbReference type="GO" id="GO:0004605">
    <property type="term" value="F:phosphatidate cytidylyltransferase activity"/>
    <property type="evidence" value="ECO:0007669"/>
    <property type="project" value="UniProtKB-EC"/>
</dbReference>
<comment type="caution">
    <text evidence="20">The sequence shown here is derived from an EMBL/GenBank/DDBJ whole genome shotgun (WGS) entry which is preliminary data.</text>
</comment>
<keyword evidence="9" id="KW-0444">Lipid biosynthesis</keyword>
<evidence type="ECO:0000256" key="4">
    <source>
        <dbReference type="ARBA" id="ARBA00005189"/>
    </source>
</evidence>
<keyword evidence="16" id="KW-0594">Phospholipid biosynthesis</keyword>
<evidence type="ECO:0000256" key="8">
    <source>
        <dbReference type="ARBA" id="ARBA00022475"/>
    </source>
</evidence>
<proteinExistence type="inferred from homology"/>
<name>A0A3M8DV91_9BACL</name>
<keyword evidence="10 18" id="KW-0808">Transferase</keyword>
<keyword evidence="8" id="KW-1003">Cell membrane</keyword>
<evidence type="ECO:0000313" key="20">
    <source>
        <dbReference type="EMBL" id="RNB91844.1"/>
    </source>
</evidence>
<evidence type="ECO:0000256" key="11">
    <source>
        <dbReference type="ARBA" id="ARBA00022692"/>
    </source>
</evidence>
<evidence type="ECO:0000256" key="19">
    <source>
        <dbReference type="SAM" id="Phobius"/>
    </source>
</evidence>
<evidence type="ECO:0000256" key="2">
    <source>
        <dbReference type="ARBA" id="ARBA00004651"/>
    </source>
</evidence>
<evidence type="ECO:0000256" key="7">
    <source>
        <dbReference type="ARBA" id="ARBA00019373"/>
    </source>
</evidence>
<keyword evidence="14" id="KW-0443">Lipid metabolism</keyword>
<dbReference type="GO" id="GO:0005886">
    <property type="term" value="C:plasma membrane"/>
    <property type="evidence" value="ECO:0007669"/>
    <property type="project" value="UniProtKB-SubCell"/>
</dbReference>
<evidence type="ECO:0000256" key="15">
    <source>
        <dbReference type="ARBA" id="ARBA00023136"/>
    </source>
</evidence>
<comment type="pathway">
    <text evidence="4">Lipid metabolism.</text>
</comment>
<evidence type="ECO:0000256" key="3">
    <source>
        <dbReference type="ARBA" id="ARBA00005119"/>
    </source>
</evidence>
<protein>
    <recommendedName>
        <fullName evidence="7 18">Phosphatidate cytidylyltransferase</fullName>
        <ecNumber evidence="6 18">2.7.7.41</ecNumber>
    </recommendedName>
</protein>
<evidence type="ECO:0000256" key="5">
    <source>
        <dbReference type="ARBA" id="ARBA00010185"/>
    </source>
</evidence>
<dbReference type="EC" id="2.7.7.41" evidence="6 18"/>
<dbReference type="Proteomes" id="UP000271031">
    <property type="component" value="Unassembled WGS sequence"/>
</dbReference>
<feature type="transmembrane region" description="Helical" evidence="19">
    <location>
        <begin position="25"/>
        <end position="42"/>
    </location>
</feature>
<dbReference type="RefSeq" id="WP_122916506.1">
    <property type="nucleotide sequence ID" value="NZ_RHHQ01000004.1"/>
</dbReference>
<keyword evidence="12 18" id="KW-0548">Nucleotidyltransferase</keyword>
<dbReference type="AlphaFoldDB" id="A0A3M8DV91"/>
<comment type="pathway">
    <text evidence="3 18">Phospholipid metabolism; CDP-diacylglycerol biosynthesis; CDP-diacylglycerol from sn-glycerol 3-phosphate: step 3/3.</text>
</comment>
<keyword evidence="17" id="KW-1208">Phospholipid metabolism</keyword>
<evidence type="ECO:0000256" key="6">
    <source>
        <dbReference type="ARBA" id="ARBA00012487"/>
    </source>
</evidence>
<feature type="transmembrane region" description="Helical" evidence="19">
    <location>
        <begin position="49"/>
        <end position="71"/>
    </location>
</feature>
<evidence type="ECO:0000256" key="17">
    <source>
        <dbReference type="ARBA" id="ARBA00023264"/>
    </source>
</evidence>
<dbReference type="Pfam" id="PF01148">
    <property type="entry name" value="CTP_transf_1"/>
    <property type="match status" value="1"/>
</dbReference>